<comment type="subcellular location">
    <subcellularLocation>
        <location evidence="1">Cell outer membrane</location>
        <topology evidence="1">Multi-pass membrane protein</topology>
    </subcellularLocation>
</comment>
<reference evidence="13 14" key="1">
    <citation type="submission" date="2016-02" db="EMBL/GenBank/DDBJ databases">
        <authorList>
            <person name="Wen L."/>
            <person name="He K."/>
            <person name="Yang H."/>
        </authorList>
    </citation>
    <scope>NUCLEOTIDE SEQUENCE [LARGE SCALE GENOMIC DNA]</scope>
    <source>
        <strain evidence="13">ShG14-8</strain>
    </source>
</reference>
<dbReference type="GO" id="GO:0009279">
    <property type="term" value="C:cell outer membrane"/>
    <property type="evidence" value="ECO:0007669"/>
    <property type="project" value="UniProtKB-SubCell"/>
</dbReference>
<dbReference type="AlphaFoldDB" id="A0A139BQW9"/>
<keyword evidence="10" id="KW-0998">Cell outer membrane</keyword>
<accession>A0A139BQW9</accession>
<sequence>MVGWLARLISINFNCKKYTLGVFVMKKALLVAVSLSAVSGVAHADVSLYGVLDLGVVQMTNAGDISPTFVTGAVPTGAQPNTAKFGTVRGMMNGGESQSRWGIKGSEDLGNGNKAFFQLESAFSLGNGTLATSGLAGGAGTPSMVADTALNGQLFNRMALIGLSNNDLGAVTFGRQYSLQLDIIGSVGGGYDPVNAQMFSPINFSGSYGGGGATDNSRVDNAIKYAKKFGNFNVNALYGFGGMATNNSARSNAQLNAGYEADRFGVQAAVQSAKDTTNISPNAAPNTVNAQYLNLTSYMLAGRYQVIDPLTLKAGYERMQLSAPGDPTGDLAMTQIYQYNIGTPSAWGTAQKNLNVYWLGANYQISPAMKASVAFYDVSVPAWGTTTTNGTDKYTSAMLEYNLSKNTNLYAAFMLDKKSGNFLATSGPGAITNFNTYGAGLRVKF</sequence>
<dbReference type="GO" id="GO:0046930">
    <property type="term" value="C:pore complex"/>
    <property type="evidence" value="ECO:0007669"/>
    <property type="project" value="UniProtKB-KW"/>
</dbReference>
<evidence type="ECO:0000256" key="7">
    <source>
        <dbReference type="ARBA" id="ARBA00023065"/>
    </source>
</evidence>
<evidence type="ECO:0000313" key="13">
    <source>
        <dbReference type="EMBL" id="KXS31193.1"/>
    </source>
</evidence>
<protein>
    <recommendedName>
        <fullName evidence="12">Porin domain-containing protein</fullName>
    </recommendedName>
</protein>
<dbReference type="InterPro" id="IPR033900">
    <property type="entry name" value="Gram_neg_porin_domain"/>
</dbReference>
<dbReference type="InterPro" id="IPR050298">
    <property type="entry name" value="Gram-neg_bact_OMP"/>
</dbReference>
<evidence type="ECO:0000256" key="6">
    <source>
        <dbReference type="ARBA" id="ARBA00022729"/>
    </source>
</evidence>
<reference evidence="13 14" key="2">
    <citation type="submission" date="2016-03" db="EMBL/GenBank/DDBJ databases">
        <title>New uncultured bacterium of the family Gallionellaceae from acid mine drainage: description and reconstruction of genome based on metagenomic analysis of microbial community.</title>
        <authorList>
            <person name="Kadnikov V."/>
            <person name="Ivasenko D."/>
            <person name="Beletsky A."/>
            <person name="Mardanov A."/>
            <person name="Danilova E."/>
            <person name="Pimenov N."/>
            <person name="Karnachuk O."/>
            <person name="Ravin N."/>
        </authorList>
    </citation>
    <scope>NUCLEOTIDE SEQUENCE [LARGE SCALE GENOMIC DNA]</scope>
    <source>
        <strain evidence="13">ShG14-8</strain>
    </source>
</reference>
<evidence type="ECO:0000256" key="8">
    <source>
        <dbReference type="ARBA" id="ARBA00023114"/>
    </source>
</evidence>
<evidence type="ECO:0000313" key="14">
    <source>
        <dbReference type="Proteomes" id="UP000070578"/>
    </source>
</evidence>
<name>A0A139BQW9_9PROT</name>
<keyword evidence="5" id="KW-0812">Transmembrane</keyword>
<keyword evidence="8" id="KW-0626">Porin</keyword>
<dbReference type="PANTHER" id="PTHR34501">
    <property type="entry name" value="PROTEIN YDDL-RELATED"/>
    <property type="match status" value="1"/>
</dbReference>
<comment type="subunit">
    <text evidence="2">Homotrimer.</text>
</comment>
<organism evidence="13 14">
    <name type="scientific">Candidatus Gallionella acididurans</name>
    <dbReference type="NCBI Taxonomy" id="1796491"/>
    <lineage>
        <taxon>Bacteria</taxon>
        <taxon>Pseudomonadati</taxon>
        <taxon>Pseudomonadota</taxon>
        <taxon>Betaproteobacteria</taxon>
        <taxon>Nitrosomonadales</taxon>
        <taxon>Gallionellaceae</taxon>
        <taxon>Gallionella</taxon>
    </lineage>
</organism>
<comment type="caution">
    <text evidence="13">The sequence shown here is derived from an EMBL/GenBank/DDBJ whole genome shotgun (WGS) entry which is preliminary data.</text>
</comment>
<keyword evidence="6 11" id="KW-0732">Signal</keyword>
<dbReference type="InterPro" id="IPR023614">
    <property type="entry name" value="Porin_dom_sf"/>
</dbReference>
<feature type="domain" description="Porin" evidence="12">
    <location>
        <begin position="33"/>
        <end position="420"/>
    </location>
</feature>
<evidence type="ECO:0000256" key="9">
    <source>
        <dbReference type="ARBA" id="ARBA00023136"/>
    </source>
</evidence>
<dbReference type="PATRIC" id="fig|1796491.3.peg.2926"/>
<evidence type="ECO:0000256" key="10">
    <source>
        <dbReference type="ARBA" id="ARBA00023237"/>
    </source>
</evidence>
<dbReference type="Pfam" id="PF13609">
    <property type="entry name" value="Porin_4"/>
    <property type="match status" value="1"/>
</dbReference>
<dbReference type="GO" id="GO:0015288">
    <property type="term" value="F:porin activity"/>
    <property type="evidence" value="ECO:0007669"/>
    <property type="project" value="UniProtKB-KW"/>
</dbReference>
<evidence type="ECO:0000256" key="4">
    <source>
        <dbReference type="ARBA" id="ARBA00022452"/>
    </source>
</evidence>
<dbReference type="CDD" id="cd00342">
    <property type="entry name" value="gram_neg_porins"/>
    <property type="match status" value="1"/>
</dbReference>
<dbReference type="EMBL" id="LSLI01000092">
    <property type="protein sequence ID" value="KXS31193.1"/>
    <property type="molecule type" value="Genomic_DNA"/>
</dbReference>
<keyword evidence="3" id="KW-0813">Transport</keyword>
<evidence type="ECO:0000256" key="1">
    <source>
        <dbReference type="ARBA" id="ARBA00004571"/>
    </source>
</evidence>
<keyword evidence="4" id="KW-1134">Transmembrane beta strand</keyword>
<feature type="chain" id="PRO_5007483889" description="Porin domain-containing protein" evidence="11">
    <location>
        <begin position="45"/>
        <end position="445"/>
    </location>
</feature>
<dbReference type="GO" id="GO:0006811">
    <property type="term" value="P:monoatomic ion transport"/>
    <property type="evidence" value="ECO:0007669"/>
    <property type="project" value="UniProtKB-KW"/>
</dbReference>
<proteinExistence type="predicted"/>
<evidence type="ECO:0000256" key="2">
    <source>
        <dbReference type="ARBA" id="ARBA00011233"/>
    </source>
</evidence>
<feature type="signal peptide" evidence="11">
    <location>
        <begin position="1"/>
        <end position="44"/>
    </location>
</feature>
<gene>
    <name evidence="13" type="ORF">AWT59_2681</name>
</gene>
<evidence type="ECO:0000256" key="5">
    <source>
        <dbReference type="ARBA" id="ARBA00022692"/>
    </source>
</evidence>
<keyword evidence="9" id="KW-0472">Membrane</keyword>
<evidence type="ECO:0000256" key="11">
    <source>
        <dbReference type="SAM" id="SignalP"/>
    </source>
</evidence>
<keyword evidence="7" id="KW-0406">Ion transport</keyword>
<dbReference type="SUPFAM" id="SSF56935">
    <property type="entry name" value="Porins"/>
    <property type="match status" value="1"/>
</dbReference>
<dbReference type="Proteomes" id="UP000070578">
    <property type="component" value="Unassembled WGS sequence"/>
</dbReference>
<dbReference type="Gene3D" id="2.40.160.10">
    <property type="entry name" value="Porin"/>
    <property type="match status" value="1"/>
</dbReference>
<evidence type="ECO:0000259" key="12">
    <source>
        <dbReference type="Pfam" id="PF13609"/>
    </source>
</evidence>
<dbReference type="PANTHER" id="PTHR34501:SF9">
    <property type="entry name" value="MAJOR OUTER MEMBRANE PROTEIN P.IA"/>
    <property type="match status" value="1"/>
</dbReference>
<evidence type="ECO:0000256" key="3">
    <source>
        <dbReference type="ARBA" id="ARBA00022448"/>
    </source>
</evidence>